<dbReference type="GO" id="GO:0008757">
    <property type="term" value="F:S-adenosylmethionine-dependent methyltransferase activity"/>
    <property type="evidence" value="ECO:0007669"/>
    <property type="project" value="InterPro"/>
</dbReference>
<keyword evidence="1" id="KW-0472">Membrane</keyword>
<dbReference type="SUPFAM" id="SSF53335">
    <property type="entry name" value="S-adenosyl-L-methionine-dependent methyltransferases"/>
    <property type="match status" value="1"/>
</dbReference>
<evidence type="ECO:0000313" key="3">
    <source>
        <dbReference type="EMBL" id="SEH07141.1"/>
    </source>
</evidence>
<gene>
    <name evidence="3" type="ORF">MBHS_03015</name>
</gene>
<proteinExistence type="predicted"/>
<dbReference type="OrthoDB" id="9792690at2"/>
<protein>
    <recommendedName>
        <fullName evidence="2">Methyltransferase type 11 domain-containing protein</fullName>
    </recommendedName>
</protein>
<dbReference type="InterPro" id="IPR029063">
    <property type="entry name" value="SAM-dependent_MTases_sf"/>
</dbReference>
<keyword evidence="1" id="KW-1133">Transmembrane helix</keyword>
<dbReference type="InterPro" id="IPR013216">
    <property type="entry name" value="Methyltransf_11"/>
</dbReference>
<evidence type="ECO:0000256" key="1">
    <source>
        <dbReference type="SAM" id="Phobius"/>
    </source>
</evidence>
<dbReference type="Pfam" id="PF08241">
    <property type="entry name" value="Methyltransf_11"/>
    <property type="match status" value="1"/>
</dbReference>
<dbReference type="Gene3D" id="3.40.50.150">
    <property type="entry name" value="Vaccinia Virus protein VP39"/>
    <property type="match status" value="1"/>
</dbReference>
<accession>A0A1H6FCL7</accession>
<keyword evidence="1" id="KW-0812">Transmembrane</keyword>
<evidence type="ECO:0000259" key="2">
    <source>
        <dbReference type="Pfam" id="PF08241"/>
    </source>
</evidence>
<sequence>MNFRRIKKYLAKLRQWPVHPQWLIFYQAKTRYREIGTQTKGTVLDIGCADQYMKKYLSPQQSYFSLDYYQTAVRWYQTRPQVYADAQALPITSNSIDTVLLLDVLEHLPRPDDCMAEIARILKPKGQLILQVPFLYPLHDEPLDFHRWTQYGLQHLAQRHGLQLKAQSAWGHPLETAGLLYNIALSKTLLNWIKRKNILSLLGILLPIVVILVNLSCYILARFSPADSMMPYAYRLILEKVSQPEANASF</sequence>
<keyword evidence="4" id="KW-1185">Reference proteome</keyword>
<dbReference type="AlphaFoldDB" id="A0A1H6FCL7"/>
<dbReference type="Proteomes" id="UP000236724">
    <property type="component" value="Unassembled WGS sequence"/>
</dbReference>
<feature type="domain" description="Methyltransferase type 11" evidence="2">
    <location>
        <begin position="44"/>
        <end position="130"/>
    </location>
</feature>
<organism evidence="3 4">
    <name type="scientific">Candidatus Venteria ishoeyi</name>
    <dbReference type="NCBI Taxonomy" id="1899563"/>
    <lineage>
        <taxon>Bacteria</taxon>
        <taxon>Pseudomonadati</taxon>
        <taxon>Pseudomonadota</taxon>
        <taxon>Gammaproteobacteria</taxon>
        <taxon>Thiotrichales</taxon>
        <taxon>Thiotrichaceae</taxon>
        <taxon>Venteria</taxon>
    </lineage>
</organism>
<name>A0A1H6FCL7_9GAMM</name>
<dbReference type="RefSeq" id="WP_103920841.1">
    <property type="nucleotide sequence ID" value="NZ_FMSV02000515.1"/>
</dbReference>
<dbReference type="EMBL" id="FMSV02000515">
    <property type="protein sequence ID" value="SEH07141.1"/>
    <property type="molecule type" value="Genomic_DNA"/>
</dbReference>
<reference evidence="3 4" key="1">
    <citation type="submission" date="2016-10" db="EMBL/GenBank/DDBJ databases">
        <authorList>
            <person name="de Groot N.N."/>
        </authorList>
    </citation>
    <scope>NUCLEOTIDE SEQUENCE [LARGE SCALE GENOMIC DNA]</scope>
    <source>
        <strain evidence="3">MBHS1</strain>
    </source>
</reference>
<feature type="transmembrane region" description="Helical" evidence="1">
    <location>
        <begin position="198"/>
        <end position="221"/>
    </location>
</feature>
<evidence type="ECO:0000313" key="4">
    <source>
        <dbReference type="Proteomes" id="UP000236724"/>
    </source>
</evidence>